<protein>
    <submittedName>
        <fullName evidence="1">Uncharacterized protein</fullName>
    </submittedName>
</protein>
<dbReference type="EMBL" id="JACXTA010000001">
    <property type="protein sequence ID" value="MBD3706923.1"/>
    <property type="molecule type" value="Genomic_DNA"/>
</dbReference>
<dbReference type="AlphaFoldDB" id="A0A927DJQ6"/>
<gene>
    <name evidence="1" type="ORF">IE983_10410</name>
</gene>
<proteinExistence type="predicted"/>
<sequence length="76" mass="8431">MKQQLSTASDYNEACNLLRSGYVKHVRLGWNVGSDEFFRIASDWCDTGAKIKKEGDNFIISLKGFPIPPSTLSCSS</sequence>
<dbReference type="Proteomes" id="UP000655273">
    <property type="component" value="Unassembled WGS sequence"/>
</dbReference>
<accession>A0A927DJQ6</accession>
<evidence type="ECO:0000313" key="1">
    <source>
        <dbReference type="EMBL" id="MBD3706923.1"/>
    </source>
</evidence>
<organism evidence="1 2">
    <name type="scientific">Enterobacter hormaechei</name>
    <dbReference type="NCBI Taxonomy" id="158836"/>
    <lineage>
        <taxon>Bacteria</taxon>
        <taxon>Pseudomonadati</taxon>
        <taxon>Pseudomonadota</taxon>
        <taxon>Gammaproteobacteria</taxon>
        <taxon>Enterobacterales</taxon>
        <taxon>Enterobacteriaceae</taxon>
        <taxon>Enterobacter</taxon>
        <taxon>Enterobacter cloacae complex</taxon>
    </lineage>
</organism>
<evidence type="ECO:0000313" key="2">
    <source>
        <dbReference type="Proteomes" id="UP000655273"/>
    </source>
</evidence>
<reference evidence="1" key="1">
    <citation type="submission" date="2020-07" db="EMBL/GenBank/DDBJ databases">
        <title>Clinical and genomic characterization of carbapenemase-producing Enterobacterales causing secondary infections during the COVID-19 crisis at a New York City hospital.</title>
        <authorList>
            <person name="Gomez-Simmonds A."/>
            <person name="Annavajhala M.K."/>
            <person name="Uhlemann A.-C."/>
        </authorList>
    </citation>
    <scope>NUCLEOTIDE SEQUENCE</scope>
    <source>
        <strain evidence="1">NK1396</strain>
    </source>
</reference>
<name>A0A927DJQ6_9ENTR</name>
<comment type="caution">
    <text evidence="1">The sequence shown here is derived from an EMBL/GenBank/DDBJ whole genome shotgun (WGS) entry which is preliminary data.</text>
</comment>